<organism evidence="1 2">
    <name type="scientific">Alligator mississippiensis</name>
    <name type="common">American alligator</name>
    <dbReference type="NCBI Taxonomy" id="8496"/>
    <lineage>
        <taxon>Eukaryota</taxon>
        <taxon>Metazoa</taxon>
        <taxon>Chordata</taxon>
        <taxon>Craniata</taxon>
        <taxon>Vertebrata</taxon>
        <taxon>Euteleostomi</taxon>
        <taxon>Archelosauria</taxon>
        <taxon>Archosauria</taxon>
        <taxon>Crocodylia</taxon>
        <taxon>Alligatoridae</taxon>
        <taxon>Alligatorinae</taxon>
        <taxon>Alligator</taxon>
    </lineage>
</organism>
<keyword evidence="2" id="KW-1185">Reference proteome</keyword>
<comment type="caution">
    <text evidence="1">The sequence shown here is derived from an EMBL/GenBank/DDBJ whole genome shotgun (WGS) entry which is preliminary data.</text>
</comment>
<evidence type="ECO:0000313" key="1">
    <source>
        <dbReference type="EMBL" id="KYO34557.1"/>
    </source>
</evidence>
<proteinExistence type="predicted"/>
<dbReference type="Proteomes" id="UP000050525">
    <property type="component" value="Unassembled WGS sequence"/>
</dbReference>
<gene>
    <name evidence="1" type="ORF">Y1Q_0012420</name>
</gene>
<sequence length="88" mass="9399">MQGQCMLPKTSSWPAGAILWLPTRLRAAGLQQSQEAPRNPAEKQLVTETAGRVSTMGATGLVPLLRGHLSFCCNRVVYTLSLMGGCSP</sequence>
<dbReference type="EMBL" id="AKHW03003392">
    <property type="protein sequence ID" value="KYO34557.1"/>
    <property type="molecule type" value="Genomic_DNA"/>
</dbReference>
<dbReference type="AlphaFoldDB" id="A0A151NCM7"/>
<reference evidence="1 2" key="1">
    <citation type="journal article" date="2012" name="Genome Biol.">
        <title>Sequencing three crocodilian genomes to illuminate the evolution of archosaurs and amniotes.</title>
        <authorList>
            <person name="St John J.A."/>
            <person name="Braun E.L."/>
            <person name="Isberg S.R."/>
            <person name="Miles L.G."/>
            <person name="Chong A.Y."/>
            <person name="Gongora J."/>
            <person name="Dalzell P."/>
            <person name="Moran C."/>
            <person name="Bed'hom B."/>
            <person name="Abzhanov A."/>
            <person name="Burgess S.C."/>
            <person name="Cooksey A.M."/>
            <person name="Castoe T.A."/>
            <person name="Crawford N.G."/>
            <person name="Densmore L.D."/>
            <person name="Drew J.C."/>
            <person name="Edwards S.V."/>
            <person name="Faircloth B.C."/>
            <person name="Fujita M.K."/>
            <person name="Greenwold M.J."/>
            <person name="Hoffmann F.G."/>
            <person name="Howard J.M."/>
            <person name="Iguchi T."/>
            <person name="Janes D.E."/>
            <person name="Khan S.Y."/>
            <person name="Kohno S."/>
            <person name="de Koning A.J."/>
            <person name="Lance S.L."/>
            <person name="McCarthy F.M."/>
            <person name="McCormack J.E."/>
            <person name="Merchant M.E."/>
            <person name="Peterson D.G."/>
            <person name="Pollock D.D."/>
            <person name="Pourmand N."/>
            <person name="Raney B.J."/>
            <person name="Roessler K.A."/>
            <person name="Sanford J.R."/>
            <person name="Sawyer R.H."/>
            <person name="Schmidt C.J."/>
            <person name="Triplett E.W."/>
            <person name="Tuberville T.D."/>
            <person name="Venegas-Anaya M."/>
            <person name="Howard J.T."/>
            <person name="Jarvis E.D."/>
            <person name="Guillette L.J.Jr."/>
            <person name="Glenn T.C."/>
            <person name="Green R.E."/>
            <person name="Ray D.A."/>
        </authorList>
    </citation>
    <scope>NUCLEOTIDE SEQUENCE [LARGE SCALE GENOMIC DNA]</scope>
    <source>
        <strain evidence="1">KSC_2009_1</strain>
    </source>
</reference>
<evidence type="ECO:0000313" key="2">
    <source>
        <dbReference type="Proteomes" id="UP000050525"/>
    </source>
</evidence>
<name>A0A151NCM7_ALLMI</name>
<protein>
    <submittedName>
        <fullName evidence="1">Uncharacterized protein</fullName>
    </submittedName>
</protein>
<accession>A0A151NCM7</accession>